<protein>
    <recommendedName>
        <fullName evidence="3">DNA-binding protein</fullName>
    </recommendedName>
</protein>
<keyword evidence="2" id="KW-1185">Reference proteome</keyword>
<organism evidence="1 2">
    <name type="scientific">Paenibacillus donghaensis</name>
    <dbReference type="NCBI Taxonomy" id="414771"/>
    <lineage>
        <taxon>Bacteria</taxon>
        <taxon>Bacillati</taxon>
        <taxon>Bacillota</taxon>
        <taxon>Bacilli</taxon>
        <taxon>Bacillales</taxon>
        <taxon>Paenibacillaceae</taxon>
        <taxon>Paenibacillus</taxon>
    </lineage>
</organism>
<sequence length="269" mass="31112">MELNLKGIQPDTLVEMLKLSFASESWDTILQIADKLHQSINRIYTANQEDRAAGIQVRTYGLERSVVYYFGYSMCLKGIAHQRKGEFSESRACIQKYADLSGLEGLDEESWKDIELYRRLSVVNAYVIDIIEGKVEVLEKYVSFLRDNPNELLPGLLHILQSSMNHHYSADWILAEFEELVSTRSETYTTQRNIRYYIKYIHLLSKYYAVQGDHLTAVNVLLQGLVFSVKVRDDIGFRQSTALFESMRDHTTAEQQELYKSLMIEVLEG</sequence>
<dbReference type="AlphaFoldDB" id="A0A2Z2KR89"/>
<evidence type="ECO:0000313" key="1">
    <source>
        <dbReference type="EMBL" id="ASA21478.1"/>
    </source>
</evidence>
<evidence type="ECO:0008006" key="3">
    <source>
        <dbReference type="Google" id="ProtNLM"/>
    </source>
</evidence>
<dbReference type="Proteomes" id="UP000249890">
    <property type="component" value="Chromosome"/>
</dbReference>
<dbReference type="KEGG" id="pdh:B9T62_12230"/>
<accession>A0A2Z2KR89</accession>
<gene>
    <name evidence="1" type="ORF">B9T62_12230</name>
</gene>
<proteinExistence type="predicted"/>
<reference evidence="1 2" key="1">
    <citation type="submission" date="2017-06" db="EMBL/GenBank/DDBJ databases">
        <title>Complete genome sequence of Paenibacillus donghaensis KCTC 13049T isolated from East Sea sediment, South Korea.</title>
        <authorList>
            <person name="Jung B.K."/>
            <person name="Hong S.-J."/>
            <person name="Shin J.-H."/>
        </authorList>
    </citation>
    <scope>NUCLEOTIDE SEQUENCE [LARGE SCALE GENOMIC DNA]</scope>
    <source>
        <strain evidence="1 2">KCTC 13049</strain>
    </source>
</reference>
<dbReference type="RefSeq" id="WP_087915486.1">
    <property type="nucleotide sequence ID" value="NZ_CP021780.1"/>
</dbReference>
<evidence type="ECO:0000313" key="2">
    <source>
        <dbReference type="Proteomes" id="UP000249890"/>
    </source>
</evidence>
<name>A0A2Z2KR89_9BACL</name>
<dbReference type="EMBL" id="CP021780">
    <property type="protein sequence ID" value="ASA21478.1"/>
    <property type="molecule type" value="Genomic_DNA"/>
</dbReference>
<dbReference type="OrthoDB" id="2512975at2"/>